<dbReference type="Gene3D" id="1.20.120.1760">
    <property type="match status" value="1"/>
</dbReference>
<comment type="subcellular location">
    <subcellularLocation>
        <location evidence="1">Membrane</location>
    </subcellularLocation>
</comment>
<dbReference type="STRING" id="1257118.L8GTC5"/>
<evidence type="ECO:0000256" key="4">
    <source>
        <dbReference type="ARBA" id="ARBA00023136"/>
    </source>
</evidence>
<dbReference type="InterPro" id="IPR048254">
    <property type="entry name" value="CDP_ALCOHOL_P_TRANSF_CS"/>
</dbReference>
<dbReference type="Proteomes" id="UP000011083">
    <property type="component" value="Unassembled WGS sequence"/>
</dbReference>
<feature type="transmembrane region" description="Helical" evidence="6">
    <location>
        <begin position="342"/>
        <end position="359"/>
    </location>
</feature>
<dbReference type="PANTHER" id="PTHR10414">
    <property type="entry name" value="ETHANOLAMINEPHOSPHOTRANSFERASE"/>
    <property type="match status" value="1"/>
</dbReference>
<evidence type="ECO:0000313" key="8">
    <source>
        <dbReference type="Proteomes" id="UP000011083"/>
    </source>
</evidence>
<dbReference type="PANTHER" id="PTHR10414:SF37">
    <property type="entry name" value="BB IN A BOXCAR, ISOFORM C"/>
    <property type="match status" value="1"/>
</dbReference>
<dbReference type="VEuPathDB" id="AmoebaDB:ACA1_177710"/>
<evidence type="ECO:0000256" key="2">
    <source>
        <dbReference type="ARBA" id="ARBA00010441"/>
    </source>
</evidence>
<dbReference type="GeneID" id="14916820"/>
<evidence type="ECO:0000256" key="6">
    <source>
        <dbReference type="SAM" id="Phobius"/>
    </source>
</evidence>
<sequence>MSTQKVKKTKRSSRGGKSSSTYLSAEGLHNLKYYRYSGTDKSLLANLFLKRHWDWCTVTFFPIWMAPNLITLCGLICIVANMISLLYYCPNTVGCVAPSWVYALAALGVYAYQIFDNIDGRQARRTGTSSPLGELFDHGCDSLFVPFAGVLMFNAMHLGPWTAWAGFWATAMPFFMAHWEEYHTGELILGVLANPTEGQFVMCALLLTAAIKGPAMWSTSWKTALGVESLAADLPDLSVTNAILGLLFIGGFTMAFVNTVVVLRNVKKHKSNLLRSLLLLFPLAASGLSSTAWFHLSKINLLQNYTTAAIFFAGLQFSYILNRMLIARITRTEYNVWNPVPLLPIVGPLFCTFLSNNGLVSELQLFYGVLGVTALIYVHFVCDVVGHLADHLGISCFTIPYPKRKSVIAAVAAAKKAD</sequence>
<name>L8GTC5_ACACF</name>
<feature type="transmembrane region" description="Helical" evidence="6">
    <location>
        <begin position="302"/>
        <end position="321"/>
    </location>
</feature>
<evidence type="ECO:0000256" key="1">
    <source>
        <dbReference type="ARBA" id="ARBA00004370"/>
    </source>
</evidence>
<protein>
    <submittedName>
        <fullName evidence="7">CDPalcohol phosphatidyltransferase superfamily protein</fullName>
    </submittedName>
</protein>
<dbReference type="RefSeq" id="XP_004338165.1">
    <property type="nucleotide sequence ID" value="XM_004338117.1"/>
</dbReference>
<feature type="transmembrane region" description="Helical" evidence="6">
    <location>
        <begin position="135"/>
        <end position="155"/>
    </location>
</feature>
<evidence type="ECO:0000256" key="5">
    <source>
        <dbReference type="RuleBase" id="RU003750"/>
    </source>
</evidence>
<dbReference type="GO" id="GO:0016780">
    <property type="term" value="F:phosphotransferase activity, for other substituted phosphate groups"/>
    <property type="evidence" value="ECO:0007669"/>
    <property type="project" value="InterPro"/>
</dbReference>
<dbReference type="GO" id="GO:0008654">
    <property type="term" value="P:phospholipid biosynthetic process"/>
    <property type="evidence" value="ECO:0007669"/>
    <property type="project" value="InterPro"/>
</dbReference>
<dbReference type="InterPro" id="IPR000462">
    <property type="entry name" value="CDP-OH_P_trans"/>
</dbReference>
<dbReference type="OrthoDB" id="196717at2759"/>
<proteinExistence type="inferred from homology"/>
<gene>
    <name evidence="7" type="ORF">ACA1_177710</name>
</gene>
<dbReference type="KEGG" id="acan:ACA1_177710"/>
<dbReference type="InterPro" id="IPR043130">
    <property type="entry name" value="CDP-OH_PTrfase_TM_dom"/>
</dbReference>
<dbReference type="InterPro" id="IPR014472">
    <property type="entry name" value="CHOPT"/>
</dbReference>
<keyword evidence="6" id="KW-0812">Transmembrane</keyword>
<evidence type="ECO:0000313" key="7">
    <source>
        <dbReference type="EMBL" id="ELR16152.1"/>
    </source>
</evidence>
<organism evidence="7 8">
    <name type="scientific">Acanthamoeba castellanii (strain ATCC 30010 / Neff)</name>
    <dbReference type="NCBI Taxonomy" id="1257118"/>
    <lineage>
        <taxon>Eukaryota</taxon>
        <taxon>Amoebozoa</taxon>
        <taxon>Discosea</taxon>
        <taxon>Longamoebia</taxon>
        <taxon>Centramoebida</taxon>
        <taxon>Acanthamoebidae</taxon>
        <taxon>Acanthamoeba</taxon>
    </lineage>
</organism>
<keyword evidence="3 5" id="KW-0808">Transferase</keyword>
<dbReference type="OMA" id="QNMGQGW"/>
<accession>L8GTC5</accession>
<keyword evidence="6" id="KW-1133">Transmembrane helix</keyword>
<keyword evidence="8" id="KW-1185">Reference proteome</keyword>
<comment type="similarity">
    <text evidence="2 5">Belongs to the CDP-alcohol phosphatidyltransferase class-I family.</text>
</comment>
<dbReference type="Pfam" id="PF01066">
    <property type="entry name" value="CDP-OH_P_transf"/>
    <property type="match status" value="1"/>
</dbReference>
<dbReference type="PIRSF" id="PIRSF015665">
    <property type="entry name" value="CHOPT"/>
    <property type="match status" value="1"/>
</dbReference>
<feature type="transmembrane region" description="Helical" evidence="6">
    <location>
        <begin position="69"/>
        <end position="87"/>
    </location>
</feature>
<keyword evidence="4 6" id="KW-0472">Membrane</keyword>
<evidence type="ECO:0000256" key="3">
    <source>
        <dbReference type="ARBA" id="ARBA00022679"/>
    </source>
</evidence>
<feature type="transmembrane region" description="Helical" evidence="6">
    <location>
        <begin position="365"/>
        <end position="385"/>
    </location>
</feature>
<dbReference type="PROSITE" id="PS00379">
    <property type="entry name" value="CDP_ALCOHOL_P_TRANSF"/>
    <property type="match status" value="1"/>
</dbReference>
<feature type="transmembrane region" description="Helical" evidence="6">
    <location>
        <begin position="273"/>
        <end position="296"/>
    </location>
</feature>
<dbReference type="AlphaFoldDB" id="L8GTC5"/>
<feature type="transmembrane region" description="Helical" evidence="6">
    <location>
        <begin position="237"/>
        <end position="261"/>
    </location>
</feature>
<reference evidence="7 8" key="1">
    <citation type="journal article" date="2013" name="Genome Biol.">
        <title>Genome of Acanthamoeba castellanii highlights extensive lateral gene transfer and early evolution of tyrosine kinase signaling.</title>
        <authorList>
            <person name="Clarke M."/>
            <person name="Lohan A.J."/>
            <person name="Liu B."/>
            <person name="Lagkouvardos I."/>
            <person name="Roy S."/>
            <person name="Zafar N."/>
            <person name="Bertelli C."/>
            <person name="Schilde C."/>
            <person name="Kianianmomeni A."/>
            <person name="Burglin T.R."/>
            <person name="Frech C."/>
            <person name="Turcotte B."/>
            <person name="Kopec K.O."/>
            <person name="Synnott J.M."/>
            <person name="Choo C."/>
            <person name="Paponov I."/>
            <person name="Finkler A."/>
            <person name="Soon Heng Tan C."/>
            <person name="Hutchins A.P."/>
            <person name="Weinmeier T."/>
            <person name="Rattei T."/>
            <person name="Chu J.S."/>
            <person name="Gimenez G."/>
            <person name="Irimia M."/>
            <person name="Rigden D.J."/>
            <person name="Fitzpatrick D.A."/>
            <person name="Lorenzo-Morales J."/>
            <person name="Bateman A."/>
            <person name="Chiu C.H."/>
            <person name="Tang P."/>
            <person name="Hegemann P."/>
            <person name="Fromm H."/>
            <person name="Raoult D."/>
            <person name="Greub G."/>
            <person name="Miranda-Saavedra D."/>
            <person name="Chen N."/>
            <person name="Nash P."/>
            <person name="Ginger M.L."/>
            <person name="Horn M."/>
            <person name="Schaap P."/>
            <person name="Caler L."/>
            <person name="Loftus B."/>
        </authorList>
    </citation>
    <scope>NUCLEOTIDE SEQUENCE [LARGE SCALE GENOMIC DNA]</scope>
    <source>
        <strain evidence="7 8">Neff</strain>
    </source>
</reference>
<dbReference type="GO" id="GO:0016020">
    <property type="term" value="C:membrane"/>
    <property type="evidence" value="ECO:0007669"/>
    <property type="project" value="UniProtKB-SubCell"/>
</dbReference>
<dbReference type="EMBL" id="KB008006">
    <property type="protein sequence ID" value="ELR16152.1"/>
    <property type="molecule type" value="Genomic_DNA"/>
</dbReference>
<feature type="transmembrane region" description="Helical" evidence="6">
    <location>
        <begin position="99"/>
        <end position="115"/>
    </location>
</feature>